<comment type="similarity">
    <text evidence="1">Belongs to the IPP transferase family.</text>
</comment>
<dbReference type="Gramene" id="ONK68001">
    <property type="protein sequence ID" value="ONK68001"/>
    <property type="gene ID" value="A4U43_C05F6160"/>
</dbReference>
<name>A0A5P1EU34_ASPOF</name>
<organism evidence="6 7">
    <name type="scientific">Asparagus officinalis</name>
    <name type="common">Garden asparagus</name>
    <dbReference type="NCBI Taxonomy" id="4686"/>
    <lineage>
        <taxon>Eukaryota</taxon>
        <taxon>Viridiplantae</taxon>
        <taxon>Streptophyta</taxon>
        <taxon>Embryophyta</taxon>
        <taxon>Tracheophyta</taxon>
        <taxon>Spermatophyta</taxon>
        <taxon>Magnoliopsida</taxon>
        <taxon>Liliopsida</taxon>
        <taxon>Asparagales</taxon>
        <taxon>Asparagaceae</taxon>
        <taxon>Asparagoideae</taxon>
        <taxon>Asparagus</taxon>
    </lineage>
</organism>
<accession>A0A5P1EU34</accession>
<dbReference type="PANTHER" id="PTHR11088:SF74">
    <property type="entry name" value="ADENYLATE ISOPENTENYLTRANSFERASE 5, CHLOROPLASTIC"/>
    <property type="match status" value="1"/>
</dbReference>
<evidence type="ECO:0000256" key="2">
    <source>
        <dbReference type="ARBA" id="ARBA00022679"/>
    </source>
</evidence>
<evidence type="ECO:0000256" key="1">
    <source>
        <dbReference type="ARBA" id="ARBA00005842"/>
    </source>
</evidence>
<dbReference type="AlphaFoldDB" id="A0A5P1EU34"/>
<dbReference type="GO" id="GO:0005524">
    <property type="term" value="F:ATP binding"/>
    <property type="evidence" value="ECO:0007669"/>
    <property type="project" value="UniProtKB-KW"/>
</dbReference>
<dbReference type="OMA" id="MAKYFRE"/>
<evidence type="ECO:0000256" key="4">
    <source>
        <dbReference type="ARBA" id="ARBA00022741"/>
    </source>
</evidence>
<proteinExistence type="inferred from homology"/>
<dbReference type="InterPro" id="IPR027417">
    <property type="entry name" value="P-loop_NTPase"/>
</dbReference>
<protein>
    <submittedName>
        <fullName evidence="6">Uncharacterized protein</fullName>
    </submittedName>
</protein>
<evidence type="ECO:0000256" key="5">
    <source>
        <dbReference type="ARBA" id="ARBA00022840"/>
    </source>
</evidence>
<keyword evidence="2" id="KW-0808">Transferase</keyword>
<evidence type="ECO:0000313" key="7">
    <source>
        <dbReference type="Proteomes" id="UP000243459"/>
    </source>
</evidence>
<dbReference type="EMBL" id="CM007385">
    <property type="protein sequence ID" value="ONK68001.1"/>
    <property type="molecule type" value="Genomic_DNA"/>
</dbReference>
<dbReference type="Proteomes" id="UP000243459">
    <property type="component" value="Chromosome 5"/>
</dbReference>
<reference evidence="7" key="1">
    <citation type="journal article" date="2017" name="Nat. Commun.">
        <title>The asparagus genome sheds light on the origin and evolution of a young Y chromosome.</title>
        <authorList>
            <person name="Harkess A."/>
            <person name="Zhou J."/>
            <person name="Xu C."/>
            <person name="Bowers J.E."/>
            <person name="Van der Hulst R."/>
            <person name="Ayyampalayam S."/>
            <person name="Mercati F."/>
            <person name="Riccardi P."/>
            <person name="McKain M.R."/>
            <person name="Kakrana A."/>
            <person name="Tang H."/>
            <person name="Ray J."/>
            <person name="Groenendijk J."/>
            <person name="Arikit S."/>
            <person name="Mathioni S.M."/>
            <person name="Nakano M."/>
            <person name="Shan H."/>
            <person name="Telgmann-Rauber A."/>
            <person name="Kanno A."/>
            <person name="Yue Z."/>
            <person name="Chen H."/>
            <person name="Li W."/>
            <person name="Chen Y."/>
            <person name="Xu X."/>
            <person name="Zhang Y."/>
            <person name="Luo S."/>
            <person name="Chen H."/>
            <person name="Gao J."/>
            <person name="Mao Z."/>
            <person name="Pires J.C."/>
            <person name="Luo M."/>
            <person name="Kudrna D."/>
            <person name="Wing R.A."/>
            <person name="Meyers B.C."/>
            <person name="Yi K."/>
            <person name="Kong H."/>
            <person name="Lavrijsen P."/>
            <person name="Sunseri F."/>
            <person name="Falavigna A."/>
            <person name="Ye Y."/>
            <person name="Leebens-Mack J.H."/>
            <person name="Chen G."/>
        </authorList>
    </citation>
    <scope>NUCLEOTIDE SEQUENCE [LARGE SCALE GENOMIC DNA]</scope>
    <source>
        <strain evidence="7">cv. DH0086</strain>
    </source>
</reference>
<keyword evidence="4" id="KW-0547">Nucleotide-binding</keyword>
<evidence type="ECO:0000313" key="6">
    <source>
        <dbReference type="EMBL" id="ONK68001.1"/>
    </source>
</evidence>
<keyword evidence="5" id="KW-0067">ATP-binding</keyword>
<dbReference type="GO" id="GO:0009691">
    <property type="term" value="P:cytokinin biosynthetic process"/>
    <property type="evidence" value="ECO:0007669"/>
    <property type="project" value="UniProtKB-KW"/>
</dbReference>
<dbReference type="GO" id="GO:0005739">
    <property type="term" value="C:mitochondrion"/>
    <property type="evidence" value="ECO:0007669"/>
    <property type="project" value="TreeGrafter"/>
</dbReference>
<dbReference type="Gene3D" id="3.40.50.300">
    <property type="entry name" value="P-loop containing nucleotide triphosphate hydrolases"/>
    <property type="match status" value="1"/>
</dbReference>
<dbReference type="GO" id="GO:0006400">
    <property type="term" value="P:tRNA modification"/>
    <property type="evidence" value="ECO:0007669"/>
    <property type="project" value="TreeGrafter"/>
</dbReference>
<keyword evidence="7" id="KW-1185">Reference proteome</keyword>
<evidence type="ECO:0000256" key="3">
    <source>
        <dbReference type="ARBA" id="ARBA00022712"/>
    </source>
</evidence>
<keyword evidence="3" id="KW-0203">Cytokinin biosynthesis</keyword>
<dbReference type="PANTHER" id="PTHR11088">
    <property type="entry name" value="TRNA DIMETHYLALLYLTRANSFERASE"/>
    <property type="match status" value="1"/>
</dbReference>
<dbReference type="GO" id="GO:0052381">
    <property type="term" value="F:tRNA dimethylallyltransferase activity"/>
    <property type="evidence" value="ECO:0007669"/>
    <property type="project" value="TreeGrafter"/>
</dbReference>
<sequence length="89" mass="10350">MEQTGFSDAEKEQILKEAISEVKANTVELIKNQLEKIRRLRTLPGWDIHRIDATEAFRKRESPEFPQAWNAVAREPSITIVEQFLKKTV</sequence>
<dbReference type="InterPro" id="IPR039657">
    <property type="entry name" value="Dimethylallyltransferase"/>
</dbReference>
<gene>
    <name evidence="6" type="ORF">A4U43_C05F6160</name>
</gene>